<dbReference type="Pfam" id="PF02706">
    <property type="entry name" value="Wzz"/>
    <property type="match status" value="1"/>
</dbReference>
<evidence type="ECO:0000256" key="8">
    <source>
        <dbReference type="SAM" id="Phobius"/>
    </source>
</evidence>
<evidence type="ECO:0000313" key="10">
    <source>
        <dbReference type="EMBL" id="MEZ0491248.1"/>
    </source>
</evidence>
<evidence type="ECO:0000256" key="6">
    <source>
        <dbReference type="SAM" id="Coils"/>
    </source>
</evidence>
<evidence type="ECO:0000313" key="11">
    <source>
        <dbReference type="Proteomes" id="UP001566476"/>
    </source>
</evidence>
<dbReference type="InterPro" id="IPR003856">
    <property type="entry name" value="LPS_length_determ_N"/>
</dbReference>
<comment type="caution">
    <text evidence="10">The sequence shown here is derived from an EMBL/GenBank/DDBJ whole genome shotgun (WGS) entry which is preliminary data.</text>
</comment>
<feature type="region of interest" description="Disordered" evidence="7">
    <location>
        <begin position="277"/>
        <end position="308"/>
    </location>
</feature>
<accession>A0ABV4I0L4</accession>
<keyword evidence="11" id="KW-1185">Reference proteome</keyword>
<dbReference type="RefSeq" id="WP_370717303.1">
    <property type="nucleotide sequence ID" value="NZ_JBGGTQ010000002.1"/>
</dbReference>
<feature type="coiled-coil region" evidence="6">
    <location>
        <begin position="157"/>
        <end position="211"/>
    </location>
</feature>
<feature type="transmembrane region" description="Helical" evidence="8">
    <location>
        <begin position="21"/>
        <end position="40"/>
    </location>
</feature>
<proteinExistence type="predicted"/>
<evidence type="ECO:0000259" key="9">
    <source>
        <dbReference type="Pfam" id="PF02706"/>
    </source>
</evidence>
<comment type="subcellular location">
    <subcellularLocation>
        <location evidence="1">Cell membrane</location>
        <topology evidence="1">Multi-pass membrane protein</topology>
    </subcellularLocation>
</comment>
<evidence type="ECO:0000256" key="4">
    <source>
        <dbReference type="ARBA" id="ARBA00022989"/>
    </source>
</evidence>
<evidence type="ECO:0000256" key="7">
    <source>
        <dbReference type="SAM" id="MobiDB-lite"/>
    </source>
</evidence>
<organism evidence="10 11">
    <name type="scientific">Kineococcus mangrovi</name>
    <dbReference type="NCBI Taxonomy" id="1660183"/>
    <lineage>
        <taxon>Bacteria</taxon>
        <taxon>Bacillati</taxon>
        <taxon>Actinomycetota</taxon>
        <taxon>Actinomycetes</taxon>
        <taxon>Kineosporiales</taxon>
        <taxon>Kineosporiaceae</taxon>
        <taxon>Kineococcus</taxon>
    </lineage>
</organism>
<sequence length="308" mass="31600">MAEAVRSTPTTPLRALAARRWLAVLIIVAGAALGVVAALLRTPVYTGEARVAVGSESLDARLVAGYSTGANQLASDVSRYVNDAQAQASIAPLLGSAADDVSRVSASPIPGSSVIRIEVQAQTEEAATTGAQAVAQQLVDQVNAVSGNDSDQLLQQYTDMSNRVAAAKQTLADAEANLASVTAGEAPQPVIDAAKAAVEQASAQVDVLTVQQLGLSQQYRGAVTRVPVAGGLRVIRSGQLASDNRSSAIQRFGLVGAAAGFLVALAVAVHLDRRRTSQTVVVDTDQSPDRSEPATTPTSETASGAPRR</sequence>
<feature type="transmembrane region" description="Helical" evidence="8">
    <location>
        <begin position="252"/>
        <end position="271"/>
    </location>
</feature>
<gene>
    <name evidence="10" type="ORF">AB2L28_03250</name>
</gene>
<keyword evidence="4 8" id="KW-1133">Transmembrane helix</keyword>
<keyword evidence="3 8" id="KW-0812">Transmembrane</keyword>
<name>A0ABV4I0L4_9ACTN</name>
<protein>
    <submittedName>
        <fullName evidence="10">Wzz/FepE/Etk N-terminal domain-containing protein</fullName>
    </submittedName>
</protein>
<evidence type="ECO:0000256" key="5">
    <source>
        <dbReference type="ARBA" id="ARBA00023136"/>
    </source>
</evidence>
<evidence type="ECO:0000256" key="2">
    <source>
        <dbReference type="ARBA" id="ARBA00022475"/>
    </source>
</evidence>
<dbReference type="Proteomes" id="UP001566476">
    <property type="component" value="Unassembled WGS sequence"/>
</dbReference>
<keyword evidence="6" id="KW-0175">Coiled coil</keyword>
<reference evidence="10 11" key="1">
    <citation type="submission" date="2024-07" db="EMBL/GenBank/DDBJ databases">
        <authorList>
            <person name="Thanompreechachai J."/>
            <person name="Duangmal K."/>
        </authorList>
    </citation>
    <scope>NUCLEOTIDE SEQUENCE [LARGE SCALE GENOMIC DNA]</scope>
    <source>
        <strain evidence="10 11">TBRC 1896</strain>
    </source>
</reference>
<keyword evidence="2" id="KW-1003">Cell membrane</keyword>
<evidence type="ECO:0000256" key="3">
    <source>
        <dbReference type="ARBA" id="ARBA00022692"/>
    </source>
</evidence>
<keyword evidence="5 8" id="KW-0472">Membrane</keyword>
<evidence type="ECO:0000256" key="1">
    <source>
        <dbReference type="ARBA" id="ARBA00004651"/>
    </source>
</evidence>
<dbReference type="EMBL" id="JBGGTQ010000002">
    <property type="protein sequence ID" value="MEZ0491248.1"/>
    <property type="molecule type" value="Genomic_DNA"/>
</dbReference>
<feature type="domain" description="Polysaccharide chain length determinant N-terminal" evidence="9">
    <location>
        <begin position="13"/>
        <end position="81"/>
    </location>
</feature>
<feature type="compositionally biased region" description="Polar residues" evidence="7">
    <location>
        <begin position="293"/>
        <end position="302"/>
    </location>
</feature>